<feature type="region of interest" description="Disordered" evidence="2">
    <location>
        <begin position="449"/>
        <end position="510"/>
    </location>
</feature>
<feature type="region of interest" description="Disordered" evidence="2">
    <location>
        <begin position="1157"/>
        <end position="1259"/>
    </location>
</feature>
<dbReference type="Proteomes" id="UP000245942">
    <property type="component" value="Unassembled WGS sequence"/>
</dbReference>
<evidence type="ECO:0000313" key="4">
    <source>
        <dbReference type="EMBL" id="PWN20229.1"/>
    </source>
</evidence>
<keyword evidence="3" id="KW-0812">Transmembrane</keyword>
<evidence type="ECO:0000256" key="3">
    <source>
        <dbReference type="SAM" id="Phobius"/>
    </source>
</evidence>
<feature type="compositionally biased region" description="Basic and acidic residues" evidence="2">
    <location>
        <begin position="719"/>
        <end position="741"/>
    </location>
</feature>
<feature type="compositionally biased region" description="Low complexity" evidence="2">
    <location>
        <begin position="74"/>
        <end position="84"/>
    </location>
</feature>
<dbReference type="GeneID" id="37011432"/>
<name>A0A316U4R6_9BASI</name>
<keyword evidence="1" id="KW-0175">Coiled coil</keyword>
<proteinExistence type="predicted"/>
<keyword evidence="5" id="KW-1185">Reference proteome</keyword>
<keyword evidence="3" id="KW-1133">Transmembrane helix</keyword>
<feature type="compositionally biased region" description="Low complexity" evidence="2">
    <location>
        <begin position="141"/>
        <end position="162"/>
    </location>
</feature>
<feature type="compositionally biased region" description="Polar residues" evidence="2">
    <location>
        <begin position="21"/>
        <end position="41"/>
    </location>
</feature>
<feature type="compositionally biased region" description="Low complexity" evidence="2">
    <location>
        <begin position="119"/>
        <end position="133"/>
    </location>
</feature>
<gene>
    <name evidence="4" type="ORF">BCV69DRAFT_203507</name>
</gene>
<dbReference type="STRING" id="1684307.A0A316U4R6"/>
<feature type="region of interest" description="Disordered" evidence="2">
    <location>
        <begin position="253"/>
        <end position="389"/>
    </location>
</feature>
<dbReference type="OrthoDB" id="9451547at2759"/>
<evidence type="ECO:0000256" key="2">
    <source>
        <dbReference type="SAM" id="MobiDB-lite"/>
    </source>
</evidence>
<sequence length="1361" mass="146356">MLSGAAQQPAPRPRPPRAGTRSRSYLKSRDTNVMSPSSPTANIDEKAFPPQPQEPTVACHALGAAIQLDQDLDLDLPPGLTAALSSTDRWGRTSPSLLSPTGEADLRSSPDAYNGPKWGRGSRSPLSRTRSPTQPGSSENLRSSTPPLRTSSPLAPASSARRGSQADMLTETLNVVAHQQPQQTDADDELDRAWLGGLPREELEALLFQANAVIQERERDLGIAAAIGQALLQKNTSLRRKHEEVMDRFHATMEAGEADEDEETENAGHAREDADISDPPMYSPPNVNLAPEGTTSSTDDTPMPTPTHASDYFQYAAVPEHGSASTSQLPRSPSASSTSSSKYPESSAFAHMVPSTSGLISSTPQSPAGSTRYSASVVSPGSQSHYRQRHQAVISASMTQKQLSALSAQNETLLAQVAELQAEAEDAKKDGSKRLRKLNREIKGLQEELESVTERNVELELSKTPKKAWSRRGEPTGRESTSPTAISSQNQSPTEASHRPASLHLSTSSESLSSTLHALLKESPGSEATSGAEKSLVARLLAKVKELEQTNAALEQARRERDGRLGAALREGVKITDEYDAVLHLHESEMSFALSGGRDDDELTDDANSVASPSSLTSPHQVGGSSSRRALGNRWQVETRRTVRKALRRQRTAEEIWGPQGHFAHDGLPASTTDSTLSSMRSNSTTSSPFSSPRKPRRQRSALSMNRPRILITPSMEDLAAKRKEQAEGWVDRDEEADHPNVYDGLASPIQPPRSNSLDPSDAHTIVKRASDEALRAMRQRQAEEDEGRASTPVQSPGSPAWHSHATERALRRRASSAEHSVASSSSRRPHRVLMTSLGSELGSVLGDNDMDNDPTGDVTNTSLLRLYYENASPSRTRSADLTLTSAYGALSPTEASAPAHLSIRPQLKMQPSTESIAVSDIADLRYEKPGQDEPSLNGQPRLMLLKGSPHDARSVDSQLTNRVLAREGGWFNGSVATVGGGKGRASEEDHIVSSGALRDRLEPREEQYSLLERVIQDQPVIWADDEDYGVPLKESEARRLGLLAAATPVLGISRRSTLTRGLLDWAGLSSAQDKRKKSGATQARNASMILSSEQLEEEERREALLRAKYHRALQARGFESSREGDDLVEEYGADHIGDDSLEQEIEERAWAISSARYAKEQGQSNAGEVPRRRRTGGGRAGPQVYHPHSIHLSRRGSRTSLLDEDEEVLDESRVPDTNPAESLMPSSGSSTLIRRRPHRGTSTTAGRSTSESSRGRSPAISLDAGLATLNEVVAWASLVCVLIVAFFVSASRGELSPRRILGTGGGSAHGYGHGQGSAPVGGRGRGARRGVAPAPAPALGMGMGIGVGAPGAGRTGSRGS</sequence>
<feature type="compositionally biased region" description="Gly residues" evidence="2">
    <location>
        <begin position="1305"/>
        <end position="1325"/>
    </location>
</feature>
<feature type="region of interest" description="Disordered" evidence="2">
    <location>
        <begin position="1305"/>
        <end position="1333"/>
    </location>
</feature>
<feature type="compositionally biased region" description="Basic residues" evidence="2">
    <location>
        <begin position="1189"/>
        <end position="1198"/>
    </location>
</feature>
<feature type="region of interest" description="Disordered" evidence="2">
    <location>
        <begin position="74"/>
        <end position="165"/>
    </location>
</feature>
<dbReference type="RefSeq" id="XP_025347389.1">
    <property type="nucleotide sequence ID" value="XM_025489698.1"/>
</dbReference>
<feature type="region of interest" description="Disordered" evidence="2">
    <location>
        <begin position="594"/>
        <end position="637"/>
    </location>
</feature>
<feature type="compositionally biased region" description="Polar residues" evidence="2">
    <location>
        <begin position="354"/>
        <end position="385"/>
    </location>
</feature>
<keyword evidence="3" id="KW-0472">Membrane</keyword>
<organism evidence="4 5">
    <name type="scientific">Pseudomicrostroma glucosiphilum</name>
    <dbReference type="NCBI Taxonomy" id="1684307"/>
    <lineage>
        <taxon>Eukaryota</taxon>
        <taxon>Fungi</taxon>
        <taxon>Dikarya</taxon>
        <taxon>Basidiomycota</taxon>
        <taxon>Ustilaginomycotina</taxon>
        <taxon>Exobasidiomycetes</taxon>
        <taxon>Microstromatales</taxon>
        <taxon>Microstromatales incertae sedis</taxon>
        <taxon>Pseudomicrostroma</taxon>
    </lineage>
</organism>
<feature type="compositionally biased region" description="Low complexity" evidence="2">
    <location>
        <begin position="675"/>
        <end position="693"/>
    </location>
</feature>
<feature type="compositionally biased region" description="Polar residues" evidence="2">
    <location>
        <begin position="606"/>
        <end position="628"/>
    </location>
</feature>
<feature type="region of interest" description="Disordered" evidence="2">
    <location>
        <begin position="777"/>
        <end position="833"/>
    </location>
</feature>
<reference evidence="4 5" key="1">
    <citation type="journal article" date="2018" name="Mol. Biol. Evol.">
        <title>Broad Genomic Sampling Reveals a Smut Pathogenic Ancestry of the Fungal Clade Ustilaginomycotina.</title>
        <authorList>
            <person name="Kijpornyongpan T."/>
            <person name="Mondo S.J."/>
            <person name="Barry K."/>
            <person name="Sandor L."/>
            <person name="Lee J."/>
            <person name="Lipzen A."/>
            <person name="Pangilinan J."/>
            <person name="LaButti K."/>
            <person name="Hainaut M."/>
            <person name="Henrissat B."/>
            <person name="Grigoriev I.V."/>
            <person name="Spatafora J.W."/>
            <person name="Aime M.C."/>
        </authorList>
    </citation>
    <scope>NUCLEOTIDE SEQUENCE [LARGE SCALE GENOMIC DNA]</scope>
    <source>
        <strain evidence="4 5">MCA 4718</strain>
    </source>
</reference>
<feature type="compositionally biased region" description="Low complexity" evidence="2">
    <location>
        <begin position="1241"/>
        <end position="1258"/>
    </location>
</feature>
<feature type="compositionally biased region" description="Low complexity" evidence="2">
    <location>
        <begin position="818"/>
        <end position="827"/>
    </location>
</feature>
<feature type="compositionally biased region" description="Low complexity" evidence="2">
    <location>
        <begin position="325"/>
        <end position="347"/>
    </location>
</feature>
<dbReference type="EMBL" id="KZ819328">
    <property type="protein sequence ID" value="PWN20229.1"/>
    <property type="molecule type" value="Genomic_DNA"/>
</dbReference>
<protein>
    <submittedName>
        <fullName evidence="4">Uncharacterized protein</fullName>
    </submittedName>
</protein>
<evidence type="ECO:0000313" key="5">
    <source>
        <dbReference type="Proteomes" id="UP000245942"/>
    </source>
</evidence>
<feature type="compositionally biased region" description="Polar residues" evidence="2">
    <location>
        <begin position="85"/>
        <end position="99"/>
    </location>
</feature>
<feature type="region of interest" description="Disordered" evidence="2">
    <location>
        <begin position="652"/>
        <end position="762"/>
    </location>
</feature>
<feature type="compositionally biased region" description="Acidic residues" evidence="2">
    <location>
        <begin position="256"/>
        <end position="265"/>
    </location>
</feature>
<evidence type="ECO:0000256" key="1">
    <source>
        <dbReference type="SAM" id="Coils"/>
    </source>
</evidence>
<feature type="region of interest" description="Disordered" evidence="2">
    <location>
        <begin position="1"/>
        <end position="55"/>
    </location>
</feature>
<feature type="compositionally biased region" description="Polar residues" evidence="2">
    <location>
        <begin position="478"/>
        <end position="495"/>
    </location>
</feature>
<accession>A0A316U4R6</accession>
<feature type="coiled-coil region" evidence="1">
    <location>
        <begin position="537"/>
        <end position="564"/>
    </location>
</feature>
<feature type="compositionally biased region" description="Basic and acidic residues" evidence="2">
    <location>
        <begin position="449"/>
        <end position="463"/>
    </location>
</feature>
<feature type="transmembrane region" description="Helical" evidence="3">
    <location>
        <begin position="1273"/>
        <end position="1291"/>
    </location>
</feature>